<sequence length="241" mass="25689">MTLDLSRIRSALVDAGYFTAVDYVEQTGSTNTDLLERDDVASGTVLLADEQVAGKGRLGRAWSSPKGAQAILSVALQPESVDRLGVLPLAAGLAVTDTIPGAVLKWPNDVHLNGKKLVGILCEAGSRVVIGMGINVTLSKEQLPIAAATSLALEGRDTDRTELIIGVLRNLRRRIDQWEHNDPQLMVDYREVCSSIGKRVRLEAPGGDIHGTVDGVTETGQITIDGVSYSAGDVTHLRVVD</sequence>
<reference evidence="3 4" key="1">
    <citation type="submission" date="2020-10" db="EMBL/GenBank/DDBJ databases">
        <title>Complete genome sequence of Corynebacterium massiliense DSM 45435, type strain of Corynebacterium massiliense.</title>
        <authorList>
            <person name="Busche T."/>
            <person name="Kalinowski J."/>
            <person name="Ruckert C."/>
        </authorList>
    </citation>
    <scope>NUCLEOTIDE SEQUENCE [LARGE SCALE GENOMIC DNA]</scope>
    <source>
        <strain evidence="3 4">DSM 45435</strain>
    </source>
</reference>
<organism evidence="3 4">
    <name type="scientific">Corynebacterium massiliense DSM 45435</name>
    <dbReference type="NCBI Taxonomy" id="1121364"/>
    <lineage>
        <taxon>Bacteria</taxon>
        <taxon>Bacillati</taxon>
        <taxon>Actinomycetota</taxon>
        <taxon>Actinomycetes</taxon>
        <taxon>Mycobacteriales</taxon>
        <taxon>Corynebacteriaceae</taxon>
        <taxon>Corynebacterium</taxon>
    </lineage>
</organism>
<protein>
    <submittedName>
        <fullName evidence="3">Bifunctional ligase/repressor BirA</fullName>
        <ecNumber evidence="3">6.3.4.15</ecNumber>
    </submittedName>
</protein>
<name>A0ABY7U5H7_9CORY</name>
<evidence type="ECO:0000259" key="2">
    <source>
        <dbReference type="Pfam" id="PF03099"/>
    </source>
</evidence>
<dbReference type="InterPro" id="IPR045864">
    <property type="entry name" value="aa-tRNA-synth_II/BPL/LPL"/>
</dbReference>
<dbReference type="PANTHER" id="PTHR12835:SF5">
    <property type="entry name" value="BIOTIN--PROTEIN LIGASE"/>
    <property type="match status" value="1"/>
</dbReference>
<gene>
    <name evidence="3" type="primary">birA</name>
    <name evidence="3" type="ORF">CMASS_02410</name>
</gene>
<dbReference type="Proteomes" id="UP001220064">
    <property type="component" value="Chromosome"/>
</dbReference>
<evidence type="ECO:0000313" key="3">
    <source>
        <dbReference type="EMBL" id="WCZ31941.1"/>
    </source>
</evidence>
<evidence type="ECO:0000256" key="1">
    <source>
        <dbReference type="ARBA" id="ARBA00022598"/>
    </source>
</evidence>
<dbReference type="InterPro" id="IPR004408">
    <property type="entry name" value="Biotin_CoA_COase_ligase"/>
</dbReference>
<feature type="domain" description="BPL/LPL catalytic" evidence="2">
    <location>
        <begin position="25"/>
        <end position="127"/>
    </location>
</feature>
<dbReference type="Gene3D" id="2.30.30.100">
    <property type="match status" value="1"/>
</dbReference>
<dbReference type="RefSeq" id="WP_022862628.1">
    <property type="nucleotide sequence ID" value="NZ_ATVG01000003.1"/>
</dbReference>
<dbReference type="NCBIfam" id="TIGR00121">
    <property type="entry name" value="birA_ligase"/>
    <property type="match status" value="1"/>
</dbReference>
<accession>A0ABY7U5H7</accession>
<dbReference type="GO" id="GO:0004077">
    <property type="term" value="F:biotin--[biotin carboxyl-carrier protein] ligase activity"/>
    <property type="evidence" value="ECO:0007669"/>
    <property type="project" value="UniProtKB-EC"/>
</dbReference>
<dbReference type="InterPro" id="IPR004143">
    <property type="entry name" value="BPL_LPL_catalytic"/>
</dbReference>
<dbReference type="EC" id="6.3.4.15" evidence="3"/>
<dbReference type="Gene3D" id="3.30.930.10">
    <property type="entry name" value="Bira Bifunctional Protein, Domain 2"/>
    <property type="match status" value="1"/>
</dbReference>
<dbReference type="SUPFAM" id="SSF55681">
    <property type="entry name" value="Class II aaRS and biotin synthetases"/>
    <property type="match status" value="1"/>
</dbReference>
<dbReference type="PANTHER" id="PTHR12835">
    <property type="entry name" value="BIOTIN PROTEIN LIGASE"/>
    <property type="match status" value="1"/>
</dbReference>
<keyword evidence="4" id="KW-1185">Reference proteome</keyword>
<dbReference type="Pfam" id="PF03099">
    <property type="entry name" value="BPL_LplA_LipB"/>
    <property type="match status" value="1"/>
</dbReference>
<proteinExistence type="predicted"/>
<dbReference type="EMBL" id="CP063189">
    <property type="protein sequence ID" value="WCZ31941.1"/>
    <property type="molecule type" value="Genomic_DNA"/>
</dbReference>
<keyword evidence="1 3" id="KW-0436">Ligase</keyword>
<dbReference type="CDD" id="cd16442">
    <property type="entry name" value="BPL"/>
    <property type="match status" value="1"/>
</dbReference>
<evidence type="ECO:0000313" key="4">
    <source>
        <dbReference type="Proteomes" id="UP001220064"/>
    </source>
</evidence>